<evidence type="ECO:0000313" key="2">
    <source>
        <dbReference type="EMBL" id="MFC6289055.1"/>
    </source>
</evidence>
<protein>
    <submittedName>
        <fullName evidence="2">Uncharacterized protein</fullName>
    </submittedName>
</protein>
<organism evidence="2 3">
    <name type="scientific">Levilactobacillus angrenensis</name>
    <dbReference type="NCBI Taxonomy" id="2486020"/>
    <lineage>
        <taxon>Bacteria</taxon>
        <taxon>Bacillati</taxon>
        <taxon>Bacillota</taxon>
        <taxon>Bacilli</taxon>
        <taxon>Lactobacillales</taxon>
        <taxon>Lactobacillaceae</taxon>
        <taxon>Levilactobacillus</taxon>
    </lineage>
</organism>
<evidence type="ECO:0000313" key="3">
    <source>
        <dbReference type="Proteomes" id="UP001596258"/>
    </source>
</evidence>
<sequence length="179" mass="20259">MSRLTKWLVGLVGLLLIGGLIAVVATSHHQSPSPTTQSAATHPSHHQSTKLTTNDLAHHPKLAYSAIIYYAIKEPKLQRWQEVNDFQAGWQVEHYATKHPTRYLVWPNQHVTTADKNLAPNWFSLQGDRVTYDSMIVHSFRQDQTATTTLSKIVKRINAQHAAQKVRQMPAKMSVLNHQ</sequence>
<accession>A0ABW1U920</accession>
<keyword evidence="3" id="KW-1185">Reference proteome</keyword>
<evidence type="ECO:0000256" key="1">
    <source>
        <dbReference type="SAM" id="MobiDB-lite"/>
    </source>
</evidence>
<reference evidence="3" key="1">
    <citation type="journal article" date="2019" name="Int. J. Syst. Evol. Microbiol.">
        <title>The Global Catalogue of Microorganisms (GCM) 10K type strain sequencing project: providing services to taxonomists for standard genome sequencing and annotation.</title>
        <authorList>
            <consortium name="The Broad Institute Genomics Platform"/>
            <consortium name="The Broad Institute Genome Sequencing Center for Infectious Disease"/>
            <person name="Wu L."/>
            <person name="Ma J."/>
        </authorList>
    </citation>
    <scope>NUCLEOTIDE SEQUENCE [LARGE SCALE GENOMIC DNA]</scope>
    <source>
        <strain evidence="3">CCM 8893</strain>
    </source>
</reference>
<comment type="caution">
    <text evidence="2">The sequence shown here is derived from an EMBL/GenBank/DDBJ whole genome shotgun (WGS) entry which is preliminary data.</text>
</comment>
<name>A0ABW1U920_9LACO</name>
<dbReference type="RefSeq" id="WP_125575784.1">
    <property type="nucleotide sequence ID" value="NZ_JBHSSO010000008.1"/>
</dbReference>
<gene>
    <name evidence="2" type="ORF">ACFP1M_02350</name>
</gene>
<dbReference type="Proteomes" id="UP001596258">
    <property type="component" value="Unassembled WGS sequence"/>
</dbReference>
<proteinExistence type="predicted"/>
<feature type="region of interest" description="Disordered" evidence="1">
    <location>
        <begin position="31"/>
        <end position="53"/>
    </location>
</feature>
<dbReference type="EMBL" id="JBHSSO010000008">
    <property type="protein sequence ID" value="MFC6289055.1"/>
    <property type="molecule type" value="Genomic_DNA"/>
</dbReference>
<feature type="compositionally biased region" description="Polar residues" evidence="1">
    <location>
        <begin position="31"/>
        <end position="41"/>
    </location>
</feature>